<dbReference type="PANTHER" id="PTHR43877">
    <property type="entry name" value="AMINOALKYLPHOSPHONATE N-ACETYLTRANSFERASE-RELATED-RELATED"/>
    <property type="match status" value="1"/>
</dbReference>
<dbReference type="EC" id="2.3.1.82" evidence="4"/>
<keyword evidence="2 4" id="KW-0012">Acyltransferase</keyword>
<dbReference type="InterPro" id="IPR050832">
    <property type="entry name" value="Bact_Acetyltransf"/>
</dbReference>
<dbReference type="Pfam" id="PF00583">
    <property type="entry name" value="Acetyltransf_1"/>
    <property type="match status" value="1"/>
</dbReference>
<dbReference type="Proteomes" id="UP000196573">
    <property type="component" value="Unassembled WGS sequence"/>
</dbReference>
<evidence type="ECO:0000313" key="5">
    <source>
        <dbReference type="Proteomes" id="UP000196573"/>
    </source>
</evidence>
<evidence type="ECO:0000256" key="2">
    <source>
        <dbReference type="ARBA" id="ARBA00023315"/>
    </source>
</evidence>
<protein>
    <submittedName>
        <fullName evidence="4">Aminoglycoside N(6')-acetyltransferase type 1</fullName>
        <ecNumber evidence="4">2.3.1.82</ecNumber>
    </submittedName>
</protein>
<accession>A0A1X7AN90</accession>
<dbReference type="EMBL" id="FWPT01000006">
    <property type="protein sequence ID" value="SMA48230.1"/>
    <property type="molecule type" value="Genomic_DNA"/>
</dbReference>
<name>A0A1X7AN90_9GAMM</name>
<dbReference type="RefSeq" id="WP_087110666.1">
    <property type="nucleotide sequence ID" value="NZ_CBCSCN010000006.1"/>
</dbReference>
<dbReference type="GO" id="GO:0047663">
    <property type="term" value="F:aminoglycoside 6'-N-acetyltransferase activity"/>
    <property type="evidence" value="ECO:0007669"/>
    <property type="project" value="UniProtKB-EC"/>
</dbReference>
<dbReference type="OrthoDB" id="9789605at2"/>
<dbReference type="PROSITE" id="PS51186">
    <property type="entry name" value="GNAT"/>
    <property type="match status" value="1"/>
</dbReference>
<keyword evidence="5" id="KW-1185">Reference proteome</keyword>
<gene>
    <name evidence="4" type="ORF">EHSB41UT_02659</name>
</gene>
<dbReference type="PANTHER" id="PTHR43877:SF2">
    <property type="entry name" value="AMINOALKYLPHOSPHONATE N-ACETYLTRANSFERASE-RELATED"/>
    <property type="match status" value="1"/>
</dbReference>
<dbReference type="AlphaFoldDB" id="A0A1X7AN90"/>
<proteinExistence type="predicted"/>
<organism evidence="4 5">
    <name type="scientific">Parendozoicomonas haliclonae</name>
    <dbReference type="NCBI Taxonomy" id="1960125"/>
    <lineage>
        <taxon>Bacteria</taxon>
        <taxon>Pseudomonadati</taxon>
        <taxon>Pseudomonadota</taxon>
        <taxon>Gammaproteobacteria</taxon>
        <taxon>Oceanospirillales</taxon>
        <taxon>Endozoicomonadaceae</taxon>
        <taxon>Parendozoicomonas</taxon>
    </lineage>
</organism>
<keyword evidence="1 4" id="KW-0808">Transferase</keyword>
<dbReference type="InterPro" id="IPR016181">
    <property type="entry name" value="Acyl_CoA_acyltransferase"/>
</dbReference>
<evidence type="ECO:0000256" key="1">
    <source>
        <dbReference type="ARBA" id="ARBA00022679"/>
    </source>
</evidence>
<feature type="domain" description="N-acetyltransferase" evidence="3">
    <location>
        <begin position="16"/>
        <end position="153"/>
    </location>
</feature>
<dbReference type="Gene3D" id="3.40.630.30">
    <property type="match status" value="1"/>
</dbReference>
<evidence type="ECO:0000313" key="4">
    <source>
        <dbReference type="EMBL" id="SMA48230.1"/>
    </source>
</evidence>
<dbReference type="InterPro" id="IPR000182">
    <property type="entry name" value="GNAT_dom"/>
</dbReference>
<evidence type="ECO:0000259" key="3">
    <source>
        <dbReference type="PROSITE" id="PS51186"/>
    </source>
</evidence>
<reference evidence="4 5" key="1">
    <citation type="submission" date="2017-03" db="EMBL/GenBank/DDBJ databases">
        <authorList>
            <person name="Afonso C.L."/>
            <person name="Miller P.J."/>
            <person name="Scott M.A."/>
            <person name="Spackman E."/>
            <person name="Goraichik I."/>
            <person name="Dimitrov K.M."/>
            <person name="Suarez D.L."/>
            <person name="Swayne D.E."/>
        </authorList>
    </citation>
    <scope>NUCLEOTIDE SEQUENCE [LARGE SCALE GENOMIC DNA]</scope>
    <source>
        <strain evidence="4">SB41UT1</strain>
    </source>
</reference>
<dbReference type="SUPFAM" id="SSF55729">
    <property type="entry name" value="Acyl-CoA N-acyltransferases (Nat)"/>
    <property type="match status" value="1"/>
</dbReference>
<dbReference type="CDD" id="cd04301">
    <property type="entry name" value="NAT_SF"/>
    <property type="match status" value="1"/>
</dbReference>
<sequence>MIVRKATSDDFPAIAVLFRQINALHHQHVSRIFNEPSDQDQEYLFKNFEDDSRTYLVAENEGVILGFVLASITKNETVPFLSKEPVCWINTIVVDHQRQASGVGKRLMEACQDWANSRDVKELRLEVLEFNSKAQSFYDSLGFKPQARVLYKV</sequence>